<dbReference type="InterPro" id="IPR038770">
    <property type="entry name" value="Na+/solute_symporter_sf"/>
</dbReference>
<evidence type="ECO:0000256" key="3">
    <source>
        <dbReference type="ARBA" id="ARBA00022448"/>
    </source>
</evidence>
<comment type="subcellular location">
    <subcellularLocation>
        <location evidence="1">Cell membrane</location>
        <topology evidence="1">Multi-pass membrane protein</topology>
    </subcellularLocation>
</comment>
<feature type="transmembrane region" description="Helical" evidence="8">
    <location>
        <begin position="66"/>
        <end position="90"/>
    </location>
</feature>
<keyword evidence="7 8" id="KW-0472">Membrane</keyword>
<dbReference type="Proteomes" id="UP000824048">
    <property type="component" value="Unassembled WGS sequence"/>
</dbReference>
<evidence type="ECO:0000313" key="9">
    <source>
        <dbReference type="EMBL" id="HIZ41971.1"/>
    </source>
</evidence>
<dbReference type="PANTHER" id="PTHR36838">
    <property type="entry name" value="AUXIN EFFLUX CARRIER FAMILY PROTEIN"/>
    <property type="match status" value="1"/>
</dbReference>
<dbReference type="AlphaFoldDB" id="A0A9D2ER47"/>
<dbReference type="Pfam" id="PF03547">
    <property type="entry name" value="Mem_trans"/>
    <property type="match status" value="1"/>
</dbReference>
<feature type="transmembrane region" description="Helical" evidence="8">
    <location>
        <begin position="164"/>
        <end position="182"/>
    </location>
</feature>
<evidence type="ECO:0000256" key="1">
    <source>
        <dbReference type="ARBA" id="ARBA00004651"/>
    </source>
</evidence>
<feature type="transmembrane region" description="Helical" evidence="8">
    <location>
        <begin position="6"/>
        <end position="28"/>
    </location>
</feature>
<organism evidence="9 10">
    <name type="scientific">Candidatus Gemmiger excrementigallinarum</name>
    <dbReference type="NCBI Taxonomy" id="2838609"/>
    <lineage>
        <taxon>Bacteria</taxon>
        <taxon>Bacillati</taxon>
        <taxon>Bacillota</taxon>
        <taxon>Clostridia</taxon>
        <taxon>Eubacteriales</taxon>
        <taxon>Gemmiger</taxon>
    </lineage>
</organism>
<evidence type="ECO:0000256" key="6">
    <source>
        <dbReference type="ARBA" id="ARBA00022989"/>
    </source>
</evidence>
<evidence type="ECO:0000256" key="7">
    <source>
        <dbReference type="ARBA" id="ARBA00023136"/>
    </source>
</evidence>
<feature type="transmembrane region" description="Helical" evidence="8">
    <location>
        <begin position="284"/>
        <end position="307"/>
    </location>
</feature>
<keyword evidence="6 8" id="KW-1133">Transmembrane helix</keyword>
<evidence type="ECO:0000256" key="2">
    <source>
        <dbReference type="ARBA" id="ARBA00010145"/>
    </source>
</evidence>
<feature type="transmembrane region" description="Helical" evidence="8">
    <location>
        <begin position="40"/>
        <end position="60"/>
    </location>
</feature>
<dbReference type="Gene3D" id="1.20.1530.20">
    <property type="match status" value="1"/>
</dbReference>
<sequence length="310" mass="32902">MNHGNLVTITAQQVLVMFLLILVGYLAVRVKVLGAEARQNFSSLLINIVVPAMIVDSYLIPFDPAILSNLLRTALASAAVLFAGLGIALLATRRMKDPNRPLLRFAITFSNAAYMGFPLIEALFGAEGLLYASIFNTFFNILIWTAGTALLAPGSQEKHSLGQLLKKPALLAVVLGLILYLGQVPVPDLISTPLSLLGGMNTPLSMLITGIIIATSDLRSVIRRGSLWYALFLRMAVVPATALLLCLATGTGGMVGAVVILLEACPCAAITSVFAVQYHYDEELAAGSVVVSTLLSIVVLPAFALLVQLI</sequence>
<keyword evidence="4" id="KW-1003">Cell membrane</keyword>
<accession>A0A9D2ER47</accession>
<feature type="transmembrane region" description="Helical" evidence="8">
    <location>
        <begin position="194"/>
        <end position="215"/>
    </location>
</feature>
<proteinExistence type="inferred from homology"/>
<dbReference type="GO" id="GO:0005886">
    <property type="term" value="C:plasma membrane"/>
    <property type="evidence" value="ECO:0007669"/>
    <property type="project" value="UniProtKB-SubCell"/>
</dbReference>
<keyword evidence="3" id="KW-0813">Transport</keyword>
<reference evidence="9" key="1">
    <citation type="journal article" date="2021" name="PeerJ">
        <title>Extensive microbial diversity within the chicken gut microbiome revealed by metagenomics and culture.</title>
        <authorList>
            <person name="Gilroy R."/>
            <person name="Ravi A."/>
            <person name="Getino M."/>
            <person name="Pursley I."/>
            <person name="Horton D.L."/>
            <person name="Alikhan N.F."/>
            <person name="Baker D."/>
            <person name="Gharbi K."/>
            <person name="Hall N."/>
            <person name="Watson M."/>
            <person name="Adriaenssens E.M."/>
            <person name="Foster-Nyarko E."/>
            <person name="Jarju S."/>
            <person name="Secka A."/>
            <person name="Antonio M."/>
            <person name="Oren A."/>
            <person name="Chaudhuri R.R."/>
            <person name="La Ragione R."/>
            <person name="Hildebrand F."/>
            <person name="Pallen M.J."/>
        </authorList>
    </citation>
    <scope>NUCLEOTIDE SEQUENCE</scope>
    <source>
        <strain evidence="9">ChiSxjej1B13-11774</strain>
    </source>
</reference>
<feature type="transmembrane region" description="Helical" evidence="8">
    <location>
        <begin position="102"/>
        <end position="124"/>
    </location>
</feature>
<gene>
    <name evidence="9" type="ORF">H9811_05350</name>
</gene>
<dbReference type="InterPro" id="IPR004776">
    <property type="entry name" value="Mem_transp_PIN-like"/>
</dbReference>
<dbReference type="GO" id="GO:0055085">
    <property type="term" value="P:transmembrane transport"/>
    <property type="evidence" value="ECO:0007669"/>
    <property type="project" value="InterPro"/>
</dbReference>
<feature type="transmembrane region" description="Helical" evidence="8">
    <location>
        <begin position="130"/>
        <end position="152"/>
    </location>
</feature>
<evidence type="ECO:0000313" key="10">
    <source>
        <dbReference type="Proteomes" id="UP000824048"/>
    </source>
</evidence>
<dbReference type="EMBL" id="DXBP01000033">
    <property type="protein sequence ID" value="HIZ41971.1"/>
    <property type="molecule type" value="Genomic_DNA"/>
</dbReference>
<feature type="transmembrane region" description="Helical" evidence="8">
    <location>
        <begin position="227"/>
        <end position="250"/>
    </location>
</feature>
<name>A0A9D2ER47_9FIRM</name>
<dbReference type="PANTHER" id="PTHR36838:SF1">
    <property type="entry name" value="SLR1864 PROTEIN"/>
    <property type="match status" value="1"/>
</dbReference>
<comment type="similarity">
    <text evidence="2">Belongs to the auxin efflux carrier (TC 2.A.69) family.</text>
</comment>
<comment type="caution">
    <text evidence="9">The sequence shown here is derived from an EMBL/GenBank/DDBJ whole genome shotgun (WGS) entry which is preliminary data.</text>
</comment>
<evidence type="ECO:0000256" key="8">
    <source>
        <dbReference type="SAM" id="Phobius"/>
    </source>
</evidence>
<evidence type="ECO:0000256" key="4">
    <source>
        <dbReference type="ARBA" id="ARBA00022475"/>
    </source>
</evidence>
<reference evidence="9" key="2">
    <citation type="submission" date="2021-04" db="EMBL/GenBank/DDBJ databases">
        <authorList>
            <person name="Gilroy R."/>
        </authorList>
    </citation>
    <scope>NUCLEOTIDE SEQUENCE</scope>
    <source>
        <strain evidence="9">ChiSxjej1B13-11774</strain>
    </source>
</reference>
<feature type="transmembrane region" description="Helical" evidence="8">
    <location>
        <begin position="256"/>
        <end position="277"/>
    </location>
</feature>
<keyword evidence="5 8" id="KW-0812">Transmembrane</keyword>
<protein>
    <submittedName>
        <fullName evidence="9">AEC family transporter</fullName>
    </submittedName>
</protein>
<evidence type="ECO:0000256" key="5">
    <source>
        <dbReference type="ARBA" id="ARBA00022692"/>
    </source>
</evidence>